<feature type="region of interest" description="Disordered" evidence="1">
    <location>
        <begin position="122"/>
        <end position="158"/>
    </location>
</feature>
<accession>A0A9J7M057</accession>
<evidence type="ECO:0000313" key="2">
    <source>
        <dbReference type="Proteomes" id="UP000001554"/>
    </source>
</evidence>
<dbReference type="RefSeq" id="XP_035691661.1">
    <property type="nucleotide sequence ID" value="XM_035835768.1"/>
</dbReference>
<dbReference type="OMA" id="MAFNDAI"/>
<dbReference type="KEGG" id="bfo:118426399"/>
<dbReference type="RefSeq" id="XP_035691660.1">
    <property type="nucleotide sequence ID" value="XM_035835767.1"/>
</dbReference>
<dbReference type="GeneID" id="118426399"/>
<feature type="compositionally biased region" description="Acidic residues" evidence="1">
    <location>
        <begin position="135"/>
        <end position="158"/>
    </location>
</feature>
<evidence type="ECO:0000313" key="3">
    <source>
        <dbReference type="RefSeq" id="XP_035691659.1"/>
    </source>
</evidence>
<reference evidence="2" key="1">
    <citation type="journal article" date="2020" name="Nat. Ecol. Evol.">
        <title>Deeply conserved synteny resolves early events in vertebrate evolution.</title>
        <authorList>
            <person name="Simakov O."/>
            <person name="Marletaz F."/>
            <person name="Yue J.X."/>
            <person name="O'Connell B."/>
            <person name="Jenkins J."/>
            <person name="Brandt A."/>
            <person name="Calef R."/>
            <person name="Tung C.H."/>
            <person name="Huang T.K."/>
            <person name="Schmutz J."/>
            <person name="Satoh N."/>
            <person name="Yu J.K."/>
            <person name="Putnam N.H."/>
            <person name="Green R.E."/>
            <person name="Rokhsar D.S."/>
        </authorList>
    </citation>
    <scope>NUCLEOTIDE SEQUENCE [LARGE SCALE GENOMIC DNA]</scope>
    <source>
        <strain evidence="2">S238N-H82</strain>
    </source>
</reference>
<protein>
    <submittedName>
        <fullName evidence="3 4">Uncharacterized protein LOC118426399</fullName>
    </submittedName>
</protein>
<dbReference type="Proteomes" id="UP000001554">
    <property type="component" value="Chromosome 11"/>
</dbReference>
<dbReference type="AlphaFoldDB" id="A0A9J7M057"/>
<evidence type="ECO:0000313" key="5">
    <source>
        <dbReference type="RefSeq" id="XP_035691661.1"/>
    </source>
</evidence>
<gene>
    <name evidence="3 4 5" type="primary">LOC118426399</name>
</gene>
<sequence>MEGLIDLQDVRIPPAAAMHLAIKEYLAAAKLPTLDRLLQGTGFTLDTLQKRLVNASLDGARPERVISAAQIINMYRYDTAEVLFYLSADLCKIPLRNFGPAYHELQRAYIEAMAMIPEAPDIHASGDSNSRMETLMEEEDGVEDEDEEEGEGDVEIEDWAEAEEEFEIEEALE</sequence>
<dbReference type="OrthoDB" id="10044794at2759"/>
<reference evidence="3 4" key="2">
    <citation type="submission" date="2025-04" db="UniProtKB">
        <authorList>
            <consortium name="RefSeq"/>
        </authorList>
    </citation>
    <scope>IDENTIFICATION</scope>
    <source>
        <strain evidence="3 4">S238N-H82</strain>
        <tissue evidence="3 4">Testes</tissue>
    </source>
</reference>
<name>A0A9J7M057_BRAFL</name>
<evidence type="ECO:0000256" key="1">
    <source>
        <dbReference type="SAM" id="MobiDB-lite"/>
    </source>
</evidence>
<dbReference type="RefSeq" id="XP_035691659.1">
    <property type="nucleotide sequence ID" value="XM_035835766.1"/>
</dbReference>
<proteinExistence type="predicted"/>
<evidence type="ECO:0000313" key="4">
    <source>
        <dbReference type="RefSeq" id="XP_035691660.1"/>
    </source>
</evidence>
<keyword evidence="2" id="KW-1185">Reference proteome</keyword>
<organism evidence="2 3">
    <name type="scientific">Branchiostoma floridae</name>
    <name type="common">Florida lancelet</name>
    <name type="synonym">Amphioxus</name>
    <dbReference type="NCBI Taxonomy" id="7739"/>
    <lineage>
        <taxon>Eukaryota</taxon>
        <taxon>Metazoa</taxon>
        <taxon>Chordata</taxon>
        <taxon>Cephalochordata</taxon>
        <taxon>Leptocardii</taxon>
        <taxon>Amphioxiformes</taxon>
        <taxon>Branchiostomatidae</taxon>
        <taxon>Branchiostoma</taxon>
    </lineage>
</organism>